<evidence type="ECO:0000313" key="1">
    <source>
        <dbReference type="EMBL" id="KRZ53657.1"/>
    </source>
</evidence>
<dbReference type="EMBL" id="JYDW01000158">
    <property type="protein sequence ID" value="KRZ53657.1"/>
    <property type="molecule type" value="Genomic_DNA"/>
</dbReference>
<accession>A0A0V1L266</accession>
<evidence type="ECO:0000313" key="2">
    <source>
        <dbReference type="Proteomes" id="UP000054721"/>
    </source>
</evidence>
<name>A0A0V1L266_9BILA</name>
<organism evidence="1 2">
    <name type="scientific">Trichinella nativa</name>
    <dbReference type="NCBI Taxonomy" id="6335"/>
    <lineage>
        <taxon>Eukaryota</taxon>
        <taxon>Metazoa</taxon>
        <taxon>Ecdysozoa</taxon>
        <taxon>Nematoda</taxon>
        <taxon>Enoplea</taxon>
        <taxon>Dorylaimia</taxon>
        <taxon>Trichinellida</taxon>
        <taxon>Trichinellidae</taxon>
        <taxon>Trichinella</taxon>
    </lineage>
</organism>
<dbReference type="Proteomes" id="UP000054721">
    <property type="component" value="Unassembled WGS sequence"/>
</dbReference>
<comment type="caution">
    <text evidence="1">The sequence shown here is derived from an EMBL/GenBank/DDBJ whole genome shotgun (WGS) entry which is preliminary data.</text>
</comment>
<proteinExistence type="predicted"/>
<keyword evidence="2" id="KW-1185">Reference proteome</keyword>
<reference evidence="1 2" key="1">
    <citation type="submission" date="2015-05" db="EMBL/GenBank/DDBJ databases">
        <title>Evolution of Trichinella species and genotypes.</title>
        <authorList>
            <person name="Korhonen P.K."/>
            <person name="Edoardo P."/>
            <person name="Giuseppe L.R."/>
            <person name="Gasser R.B."/>
        </authorList>
    </citation>
    <scope>NUCLEOTIDE SEQUENCE [LARGE SCALE GENOMIC DNA]</scope>
    <source>
        <strain evidence="1">ISS10</strain>
    </source>
</reference>
<gene>
    <name evidence="1" type="ORF">T02_5504</name>
</gene>
<sequence>MKQNETAGKEFDARLSKCFTACYHTTIYGTQWDCCESPVRFSYLTTALQLSTDYNPLEYAAVIEEYRMGRRGKRPEGTDWQNLVSTTPRGVQDVKCVLVFDGSAKQCGVLLNKCLEMGLNLQANVVGVALFQTVANT</sequence>
<protein>
    <submittedName>
        <fullName evidence="1">Uncharacterized protein</fullName>
    </submittedName>
</protein>
<dbReference type="AlphaFoldDB" id="A0A0V1L266"/>